<comment type="caution">
    <text evidence="3">The sequence shown here is derived from an EMBL/GenBank/DDBJ whole genome shotgun (WGS) entry which is preliminary data.</text>
</comment>
<dbReference type="PANTHER" id="PTHR14209">
    <property type="entry name" value="ISOAMYL ACETATE-HYDROLYZING ESTERASE 1"/>
    <property type="match status" value="1"/>
</dbReference>
<accession>A0AAD9D877</accession>
<dbReference type="CDD" id="cd01838">
    <property type="entry name" value="Isoamyl_acetate_hydrolase_like"/>
    <property type="match status" value="1"/>
</dbReference>
<keyword evidence="1 3" id="KW-0378">Hydrolase</keyword>
<keyword evidence="4" id="KW-1185">Reference proteome</keyword>
<reference evidence="3" key="1">
    <citation type="submission" date="2023-06" db="EMBL/GenBank/DDBJ databases">
        <title>Survivors Of The Sea: Transcriptome response of Skeletonema marinoi to long-term dormancy.</title>
        <authorList>
            <person name="Pinder M.I.M."/>
            <person name="Kourtchenko O."/>
            <person name="Robertson E.K."/>
            <person name="Larsson T."/>
            <person name="Maumus F."/>
            <person name="Osuna-Cruz C.M."/>
            <person name="Vancaester E."/>
            <person name="Stenow R."/>
            <person name="Vandepoele K."/>
            <person name="Ploug H."/>
            <person name="Bruchert V."/>
            <person name="Godhe A."/>
            <person name="Topel M."/>
        </authorList>
    </citation>
    <scope>NUCLEOTIDE SEQUENCE</scope>
    <source>
        <strain evidence="3">R05AC</strain>
    </source>
</reference>
<evidence type="ECO:0000313" key="4">
    <source>
        <dbReference type="Proteomes" id="UP001224775"/>
    </source>
</evidence>
<dbReference type="InterPro" id="IPR013830">
    <property type="entry name" value="SGNH_hydro"/>
</dbReference>
<protein>
    <submittedName>
        <fullName evidence="3">Isoamyl-acetate hydrolyzing esterase-like protein</fullName>
        <ecNumber evidence="3">3.1.-.-</ecNumber>
    </submittedName>
</protein>
<evidence type="ECO:0000256" key="1">
    <source>
        <dbReference type="ARBA" id="ARBA00022801"/>
    </source>
</evidence>
<dbReference type="AlphaFoldDB" id="A0AAD9D877"/>
<dbReference type="Gene3D" id="3.40.50.1110">
    <property type="entry name" value="SGNH hydrolase"/>
    <property type="match status" value="1"/>
</dbReference>
<evidence type="ECO:0000259" key="2">
    <source>
        <dbReference type="Pfam" id="PF13472"/>
    </source>
</evidence>
<evidence type="ECO:0000313" key="3">
    <source>
        <dbReference type="EMBL" id="KAK1736425.1"/>
    </source>
</evidence>
<dbReference type="EMBL" id="JATAAI010000029">
    <property type="protein sequence ID" value="KAK1736425.1"/>
    <property type="molecule type" value="Genomic_DNA"/>
</dbReference>
<gene>
    <name evidence="3" type="ORF">QTG54_013025</name>
</gene>
<dbReference type="PANTHER" id="PTHR14209:SF19">
    <property type="entry name" value="ISOAMYL ACETATE-HYDROLYZING ESTERASE 1 HOMOLOG"/>
    <property type="match status" value="1"/>
</dbReference>
<dbReference type="InterPro" id="IPR045136">
    <property type="entry name" value="Iah1-like"/>
</dbReference>
<dbReference type="InterPro" id="IPR036514">
    <property type="entry name" value="SGNH_hydro_sf"/>
</dbReference>
<dbReference type="SUPFAM" id="SSF52266">
    <property type="entry name" value="SGNH hydrolase"/>
    <property type="match status" value="1"/>
</dbReference>
<dbReference type="EC" id="3.1.-.-" evidence="3"/>
<dbReference type="Pfam" id="PF13472">
    <property type="entry name" value="Lipase_GDSL_2"/>
    <property type="match status" value="1"/>
</dbReference>
<dbReference type="GO" id="GO:0016787">
    <property type="term" value="F:hydrolase activity"/>
    <property type="evidence" value="ECO:0007669"/>
    <property type="project" value="UniProtKB-KW"/>
</dbReference>
<dbReference type="Proteomes" id="UP001224775">
    <property type="component" value="Unassembled WGS sequence"/>
</dbReference>
<sequence length="243" mass="27016">MIMSRPAIILFGDSISQQGFSAAANSGWVGLLSNAYTRRADVLNRGYSGYNTRHAVNLLPTVFAKEMNPKSTLFVTVFFGANDASLPGEREHNQHVPIEEYEQNLRTIVTDIGHKLKETPIILITPPPLDEHAWDKYCREEFDDLSPRSNEQSKLYGERVKLVAKEMGCSIVDSFSLLGGNGDVSAYEKSLEDGLHLSAKGNHLLYDGLMDVIKRDFPELTPKVTEDDLTGIALEGALWKELC</sequence>
<name>A0AAD9D877_9STRA</name>
<dbReference type="FunFam" id="3.40.50.1110:FF:000002">
    <property type="entry name" value="isoamyl acetate-hydrolyzing esterase 1 homolog"/>
    <property type="match status" value="1"/>
</dbReference>
<feature type="domain" description="SGNH hydrolase-type esterase" evidence="2">
    <location>
        <begin position="10"/>
        <end position="203"/>
    </location>
</feature>
<proteinExistence type="predicted"/>
<organism evidence="3 4">
    <name type="scientific">Skeletonema marinoi</name>
    <dbReference type="NCBI Taxonomy" id="267567"/>
    <lineage>
        <taxon>Eukaryota</taxon>
        <taxon>Sar</taxon>
        <taxon>Stramenopiles</taxon>
        <taxon>Ochrophyta</taxon>
        <taxon>Bacillariophyta</taxon>
        <taxon>Coscinodiscophyceae</taxon>
        <taxon>Thalassiosirophycidae</taxon>
        <taxon>Thalassiosirales</taxon>
        <taxon>Skeletonemataceae</taxon>
        <taxon>Skeletonema</taxon>
        <taxon>Skeletonema marinoi-dohrnii complex</taxon>
    </lineage>
</organism>